<comment type="caution">
    <text evidence="6">The sequence shown here is derived from an EMBL/GenBank/DDBJ whole genome shotgun (WGS) entry which is preliminary data.</text>
</comment>
<evidence type="ECO:0000259" key="5">
    <source>
        <dbReference type="Pfam" id="PF02782"/>
    </source>
</evidence>
<name>A0A4S4FHI4_9MICO</name>
<dbReference type="InterPro" id="IPR050406">
    <property type="entry name" value="FGGY_Carb_Kinase"/>
</dbReference>
<comment type="similarity">
    <text evidence="1">Belongs to the FGGY kinase family.</text>
</comment>
<evidence type="ECO:0000256" key="3">
    <source>
        <dbReference type="ARBA" id="ARBA00022777"/>
    </source>
</evidence>
<evidence type="ECO:0000256" key="1">
    <source>
        <dbReference type="ARBA" id="ARBA00009156"/>
    </source>
</evidence>
<keyword evidence="7" id="KW-1185">Reference proteome</keyword>
<evidence type="ECO:0000256" key="2">
    <source>
        <dbReference type="ARBA" id="ARBA00022679"/>
    </source>
</evidence>
<keyword evidence="3" id="KW-0418">Kinase</keyword>
<dbReference type="InterPro" id="IPR043129">
    <property type="entry name" value="ATPase_NBD"/>
</dbReference>
<dbReference type="Proteomes" id="UP000309133">
    <property type="component" value="Unassembled WGS sequence"/>
</dbReference>
<proteinExistence type="inferred from homology"/>
<dbReference type="InterPro" id="IPR018484">
    <property type="entry name" value="FGGY_N"/>
</dbReference>
<sequence length="528" mass="53336">MLDAMAECGNVTSSVRALGIDVGSTAVKAVLLRVHDGGLTELAVAERPTAGADARGLITLAIAASREVLERAAHLDGAGAAVPIAVVGIASMAETGALVADAAPIGSLIRWDRDGDPDARLALAAELDAVELHRATGAPLAPKLPLLTWAAAAQDGLDPGIRWGFASDLVALALTGVLATDHTLAGRSGAYPLPPQGTPLGQSWDARLLDAVGVPRTLPPEIRTPGTPVGVVLGERLPGATGVPVHIAGHDHAVAAHLAGVRAGADGRPGTVVHSLGTTEAVLAVAPDGHPVDRPRAAVDGISVVRAVDGVREGVLAGSPSAGAMIADWSRRAAESGTDPAALLSDVRDPSGRAFMLPYLRGRQSPAPDPDARAVLIDADADLRGPSTEPAVELSAILRGLAAHGAWMRAAVMELTRNPSASRGGDPEVVAVGTPVRSNVRLARLMAALRSGPLAIVELAAPVAVGAALLALQREGLVGSVAPPMRTVHASPDLAVDLAERFATAIAVPMPRPAASLRTAAHLSTGAP</sequence>
<dbReference type="EMBL" id="SSSM01000005">
    <property type="protein sequence ID" value="THG29262.1"/>
    <property type="molecule type" value="Genomic_DNA"/>
</dbReference>
<feature type="domain" description="Carbohydrate kinase FGGY C-terminal" evidence="5">
    <location>
        <begin position="275"/>
        <end position="472"/>
    </location>
</feature>
<gene>
    <name evidence="6" type="ORF">E6C64_11060</name>
</gene>
<dbReference type="PANTHER" id="PTHR43095:SF2">
    <property type="entry name" value="GLUCONOKINASE"/>
    <property type="match status" value="1"/>
</dbReference>
<dbReference type="PANTHER" id="PTHR43095">
    <property type="entry name" value="SUGAR KINASE"/>
    <property type="match status" value="1"/>
</dbReference>
<feature type="domain" description="Carbohydrate kinase FGGY N-terminal" evidence="4">
    <location>
        <begin position="17"/>
        <end position="256"/>
    </location>
</feature>
<reference evidence="6 7" key="1">
    <citation type="submission" date="2019-04" db="EMBL/GenBank/DDBJ databases">
        <authorList>
            <person name="Jiang L."/>
        </authorList>
    </citation>
    <scope>NUCLEOTIDE SEQUENCE [LARGE SCALE GENOMIC DNA]</scope>
    <source>
        <strain evidence="6 7">YIM 131853</strain>
    </source>
</reference>
<dbReference type="AlphaFoldDB" id="A0A4S4FHI4"/>
<organism evidence="6 7">
    <name type="scientific">Naasia lichenicola</name>
    <dbReference type="NCBI Taxonomy" id="2565933"/>
    <lineage>
        <taxon>Bacteria</taxon>
        <taxon>Bacillati</taxon>
        <taxon>Actinomycetota</taxon>
        <taxon>Actinomycetes</taxon>
        <taxon>Micrococcales</taxon>
        <taxon>Microbacteriaceae</taxon>
        <taxon>Naasia</taxon>
    </lineage>
</organism>
<dbReference type="Pfam" id="PF02782">
    <property type="entry name" value="FGGY_C"/>
    <property type="match status" value="1"/>
</dbReference>
<evidence type="ECO:0000313" key="6">
    <source>
        <dbReference type="EMBL" id="THG29262.1"/>
    </source>
</evidence>
<dbReference type="SUPFAM" id="SSF53067">
    <property type="entry name" value="Actin-like ATPase domain"/>
    <property type="match status" value="2"/>
</dbReference>
<dbReference type="Pfam" id="PF00370">
    <property type="entry name" value="FGGY_N"/>
    <property type="match status" value="1"/>
</dbReference>
<protein>
    <recommendedName>
        <fullName evidence="8">Carbohydrate kinase FGGY N-terminal domain-containing protein</fullName>
    </recommendedName>
</protein>
<evidence type="ECO:0008006" key="8">
    <source>
        <dbReference type="Google" id="ProtNLM"/>
    </source>
</evidence>
<evidence type="ECO:0000313" key="7">
    <source>
        <dbReference type="Proteomes" id="UP000309133"/>
    </source>
</evidence>
<dbReference type="GO" id="GO:0016301">
    <property type="term" value="F:kinase activity"/>
    <property type="evidence" value="ECO:0007669"/>
    <property type="project" value="UniProtKB-KW"/>
</dbReference>
<keyword evidence="2" id="KW-0808">Transferase</keyword>
<dbReference type="GO" id="GO:0005975">
    <property type="term" value="P:carbohydrate metabolic process"/>
    <property type="evidence" value="ECO:0007669"/>
    <property type="project" value="InterPro"/>
</dbReference>
<accession>A0A4S4FHI4</accession>
<dbReference type="Gene3D" id="3.30.420.40">
    <property type="match status" value="2"/>
</dbReference>
<dbReference type="InterPro" id="IPR018485">
    <property type="entry name" value="FGGY_C"/>
</dbReference>
<evidence type="ECO:0000259" key="4">
    <source>
        <dbReference type="Pfam" id="PF00370"/>
    </source>
</evidence>